<dbReference type="InterPro" id="IPR000337">
    <property type="entry name" value="GPCR_3"/>
</dbReference>
<evidence type="ECO:0000313" key="16">
    <source>
        <dbReference type="Proteomes" id="UP001239994"/>
    </source>
</evidence>
<dbReference type="Proteomes" id="UP001239994">
    <property type="component" value="Unassembled WGS sequence"/>
</dbReference>
<keyword evidence="16" id="KW-1185">Reference proteome</keyword>
<feature type="compositionally biased region" description="Basic and acidic residues" evidence="12">
    <location>
        <begin position="5580"/>
        <end position="5607"/>
    </location>
</feature>
<keyword evidence="9" id="KW-0675">Receptor</keyword>
<feature type="transmembrane region" description="Helical" evidence="13">
    <location>
        <begin position="5513"/>
        <end position="5537"/>
    </location>
</feature>
<keyword evidence="5" id="KW-0732">Signal</keyword>
<feature type="transmembrane region" description="Helical" evidence="13">
    <location>
        <begin position="4698"/>
        <end position="4714"/>
    </location>
</feature>
<feature type="transmembrane region" description="Helical" evidence="13">
    <location>
        <begin position="604"/>
        <end position="628"/>
    </location>
</feature>
<proteinExistence type="inferred from homology"/>
<keyword evidence="6 13" id="KW-1133">Transmembrane helix</keyword>
<keyword evidence="3" id="KW-1003">Cell membrane</keyword>
<evidence type="ECO:0000256" key="4">
    <source>
        <dbReference type="ARBA" id="ARBA00022692"/>
    </source>
</evidence>
<dbReference type="InterPro" id="IPR000068">
    <property type="entry name" value="GPCR_3_Ca_sens_rcpt-rel"/>
</dbReference>
<feature type="domain" description="G-protein coupled receptors family 3 profile" evidence="14">
    <location>
        <begin position="2282"/>
        <end position="2382"/>
    </location>
</feature>
<accession>A0AAD8YQC1</accession>
<evidence type="ECO:0000256" key="3">
    <source>
        <dbReference type="ARBA" id="ARBA00022475"/>
    </source>
</evidence>
<keyword evidence="10" id="KW-0325">Glycoprotein</keyword>
<feature type="transmembrane region" description="Helical" evidence="13">
    <location>
        <begin position="2352"/>
        <end position="2376"/>
    </location>
</feature>
<comment type="similarity">
    <text evidence="2">Belongs to the G-protein coupled receptor 3 family.</text>
</comment>
<dbReference type="GO" id="GO:0004930">
    <property type="term" value="F:G protein-coupled receptor activity"/>
    <property type="evidence" value="ECO:0007669"/>
    <property type="project" value="UniProtKB-KW"/>
</dbReference>
<feature type="transmembrane region" description="Helical" evidence="13">
    <location>
        <begin position="2705"/>
        <end position="2728"/>
    </location>
</feature>
<feature type="region of interest" description="Disordered" evidence="12">
    <location>
        <begin position="5571"/>
        <end position="5607"/>
    </location>
</feature>
<feature type="transmembrane region" description="Helical" evidence="13">
    <location>
        <begin position="2282"/>
        <end position="2305"/>
    </location>
</feature>
<keyword evidence="4 13" id="KW-0812">Transmembrane</keyword>
<keyword evidence="8 13" id="KW-0472">Membrane</keyword>
<protein>
    <recommendedName>
        <fullName evidence="14">G-protein coupled receptors family 3 profile domain-containing protein</fullName>
    </recommendedName>
</protein>
<feature type="transmembrane region" description="Helical" evidence="13">
    <location>
        <begin position="2743"/>
        <end position="2763"/>
    </location>
</feature>
<feature type="transmembrane region" description="Helical" evidence="13">
    <location>
        <begin position="571"/>
        <end position="592"/>
    </location>
</feature>
<organism evidence="15 16">
    <name type="scientific">Electrophorus voltai</name>
    <dbReference type="NCBI Taxonomy" id="2609070"/>
    <lineage>
        <taxon>Eukaryota</taxon>
        <taxon>Metazoa</taxon>
        <taxon>Chordata</taxon>
        <taxon>Craniata</taxon>
        <taxon>Vertebrata</taxon>
        <taxon>Euteleostomi</taxon>
        <taxon>Actinopterygii</taxon>
        <taxon>Neopterygii</taxon>
        <taxon>Teleostei</taxon>
        <taxon>Ostariophysi</taxon>
        <taxon>Gymnotiformes</taxon>
        <taxon>Gymnotoidei</taxon>
        <taxon>Gymnotidae</taxon>
        <taxon>Electrophorus</taxon>
    </lineage>
</organism>
<keyword evidence="11" id="KW-0807">Transducer</keyword>
<dbReference type="EMBL" id="JAROKS010000026">
    <property type="protein sequence ID" value="KAK1785368.1"/>
    <property type="molecule type" value="Genomic_DNA"/>
</dbReference>
<evidence type="ECO:0000256" key="10">
    <source>
        <dbReference type="ARBA" id="ARBA00023180"/>
    </source>
</evidence>
<dbReference type="FunFam" id="2.10.50.30:FF:000002">
    <property type="entry name" value="Vomeronasal 2 receptor, h1"/>
    <property type="match status" value="8"/>
</dbReference>
<feature type="transmembrane region" description="Helical" evidence="13">
    <location>
        <begin position="2775"/>
        <end position="2799"/>
    </location>
</feature>
<dbReference type="Pfam" id="PF01094">
    <property type="entry name" value="ANF_receptor"/>
    <property type="match status" value="12"/>
</dbReference>
<feature type="transmembrane region" description="Helical" evidence="13">
    <location>
        <begin position="5481"/>
        <end position="5501"/>
    </location>
</feature>
<dbReference type="InterPro" id="IPR017978">
    <property type="entry name" value="GPCR_3_C"/>
</dbReference>
<feature type="domain" description="G-protein coupled receptors family 3 profile" evidence="14">
    <location>
        <begin position="534"/>
        <end position="695"/>
    </location>
</feature>
<evidence type="ECO:0000256" key="12">
    <source>
        <dbReference type="SAM" id="MobiDB-lite"/>
    </source>
</evidence>
<evidence type="ECO:0000256" key="8">
    <source>
        <dbReference type="ARBA" id="ARBA00023136"/>
    </source>
</evidence>
<gene>
    <name evidence="15" type="ORF">P4O66_018749</name>
</gene>
<evidence type="ECO:0000256" key="7">
    <source>
        <dbReference type="ARBA" id="ARBA00023040"/>
    </source>
</evidence>
<dbReference type="InterPro" id="IPR028082">
    <property type="entry name" value="Peripla_BP_I"/>
</dbReference>
<dbReference type="PROSITE" id="PS50259">
    <property type="entry name" value="G_PROTEIN_RECEP_F3_4"/>
    <property type="match status" value="5"/>
</dbReference>
<feature type="transmembrane region" description="Helical" evidence="13">
    <location>
        <begin position="5443"/>
        <end position="5466"/>
    </location>
</feature>
<feature type="transmembrane region" description="Helical" evidence="13">
    <location>
        <begin position="3993"/>
        <end position="4017"/>
    </location>
</feature>
<evidence type="ECO:0000313" key="15">
    <source>
        <dbReference type="EMBL" id="KAK1785368.1"/>
    </source>
</evidence>
<dbReference type="PANTHER" id="PTHR24061">
    <property type="entry name" value="CALCIUM-SENSING RECEPTOR-RELATED"/>
    <property type="match status" value="1"/>
</dbReference>
<sequence>MAHGDITIGGIFPLHYRVELPATDYTSKPLAAQCQGFDARALRWALAMRLAVDEINNSVDLLPHHTLGYRIFDSCATPVTAQRAVLAVLNDLNVAQNLTCSGGEPVLAIVGESGSSQSIVVSRTLQPFRIPMISYFSTCSCLSDRKQFPTFFRVVPSDDYQVKAIAQLLKRFGWTWIGVVTEDHDYGRFALQGLKQEIENTDICLAYQKMIPKDFKQDQVLEILNVMRKSTARVVVVFSGEGEFYPFLKEFMTQNITGIQWVASEAWVTASILAETYPFLTGTIGFAIRQGHVPGLQEYLMMVNPQKYPSNPLVQELWGALYGCSPSPSNISNGGTQLPLCTGQETLRKQHSAYMNTSSTRVTYNVYKAVYAIAHSLQSLFQCVPGSGPFNSSSCGDINDIYPWQLQHYLQEVSFLVSGEHVNFDTRGDSVPSYDLINWQRQKNGDISFIKVGLYDGARDSGKELVIQDQAIMWLGNQSKARCSDSDLCEIFFLYFDFKDSVDCMECPEDYWSNANGTTCIPKIVEFLSQRDTMGVILMVIAIVGSCLTTAVLAIFLHYRGTPIVRINNSELSFFILFSLTLCFLCALIFIGEPTSWSCMLRHTTFSITFSLCISCILGKTLVVLAAFTATQPGNNVMKWLGPVQQRIIIFSCTLVQMLICAAWLIASPPFPYRNTQYQHSKIILDCSVGSDLAFCEALDLQCTLQNVFNPGFMADGHFVIGGIFPLHYNQEMPDLNCTYKPGPVKCNGFDPRAFRWALAMKLAVEEINNSSKLLPGHTLGYKIFDSCAYPLTGQRATLAVLNGRNEADMPMCSGAGPMVAIIGESGSAQSIVLSRILRPFMIPMISYFSSCACLSDRREFPTFFRTIPSDAYQVKAIAKLLLHFNWTWVGVVRGDHAYGHFALQGLLKELDGTSVCIAYQEMIPLLYNTRRALEIIHVINSSSARVVVVFSAEGELTPFLRDCMEQNLTGIQWVASEAWVTASVFTESKYYPLLGGTIGFGIRQGHIPGLQEYLMMVNPQKYPSNPLVQELWGALYGCSPSPSSSSSGGTQLPFCTGQETLHKQHSAYMNTSNTRITYNVYKGVYAIAHSLHNLMSCKPGNGPFINSTCTDVTKVYPWQLQHYLQEVSFTISGERVNFDMKGDSIPSYDLINWQKGTAGNIELVKAGMYDEAQEAGSELVVYDTALAWPGDQSEASGTQNVVQYMRYHLLKFCRVKWSMEFRQLHLARALEFTIHEINNSTELLPGITLGYQIYDSCSAEPMSVKVAFQFANGLVSVFNDTNACLKSAAATVPAVIGESSSSPSIALARMLGLFGIAEVSHSATCACLSDKNQFPTFFRTVPSDHHQAAALARMVKYYGWTWIGAVRSDTDYGNYGMAAFLKAAQEEGICVEYSEAYYRTQPRIKLERVANVIRRSTARVIVAFITAADMKFLLEELILNQLKRVNFTTKNGYQVNFDSNGDPVAVYELINWQFKKDGTLDFVPVGYYDSSKPRGQEFRMSSAIHWLGHQTEVPVSVCSESCPPGTRKAVQKGRPVCCYDCIPCAEGEISNKTDSLDCMHCPPDFWPNANQDSCLPKPVEFLSWDDTLGIILTVFSITGAFMSVMEYRQLRFARALEFTINQINNSTVLLPGITLGYQIYDSCSAIPISVKAAFQFANGLEPVFNVTDACLNSAAAAVPAIVGDSSSTPSIAMARTLGLFGIPQVSHSATCACLSDKRQFPAFFRTVPSDEHQAAALARMVKYYGWSWIGAVRSDTDYGNYGMAAFLKAAQEEGICVEYSEAYYRTQPRSKLERVANVIRRSTARVIVAFLTSSDMKFLVEELIRQPLPPIQWIASESWIIHPDFLRFNICAGALGFGFPRSVIPGLPEFLLDLSPAQASTSPILTEFWESSFSCSLKGRTGVRECDGSEDIRALQNPYTDTSQLRITNLVYKATYAIAHAIHSVICNDTQCDKTNKFAPWQILDQLKRVNFTTKNGYEVNFDSNGDPVAVYELINLQFKKDGTLDFVPVGYYDSSKPRGKEFRMSSAISWVGGQTEVPVSVCSESCPPGTRKAVQKRRPVCCYDCIPCAEGEISNKTDYLDCVRCPPEFWPNAKQDICLPKPIEFLSWDDTLAIILTVVSITGAFMSVSILDQLKRVNFTTKNGYQVNFDSNGDPVAAYELTNLQFKKDGTLDFVPVGYYDSFKPRQQEFRMISDIHWVGGHTEVPVSVCSESCPPGTRKAVQKGRPVCCYDCIPCAEGEISNKTDSLDCVHCPPEFWPNAKQDVCLPKPIEFLSWDDTLAIILTVFSITGAFMSVCIAAVFYKHRASPIVRANNSELSFLLLFSLTLCFLCSLTFIGRPSEWSCMLRHTAFGITFVLCISCVLGKTIVVLMAFRATLPGMLWMTVFSSARCKANTVSCRLWTEPQIPILSKNGDFVIGGIFSIHYYTKSEQNTFTTIPPQPQCTGSMEFRELHVARALEFTIHEINNRTDLLPGITLGYQIYDSCSAVPMSIKVAFQFANGLETVFNDTGACLKSVSAAVPAIVGDSSSTPSIGMARTLGLFGIPQVLNQLKRVNFTTKNGYQVNFDSNGDPVAVYELINLQFKKDGTINFVPVGYYDSSNLRGQELRMSSAISWVGGQTEVPVSVCSESCPPGTRKAVQKGRPVCCYDCIPCAEGEISNKTGCLSQNSLGCMRCLPEFWPNAKQDNCLPKPVEFLSWDDSLGIILTVFSTTGAFMSVSVGAVFYKHRTSPIVRANNSELSFLLLFSLTLCFLCSLTFIGQPSEWSCMLRHTVFGITFVLCISCVLGKTIVVLMAFRATLPGSNVMKWRKTFVSILVSQYDKCLPLNIRLFAADELTSTQFTPTFIDMSSLQGCYLNQCKAAIQTFRVLGGTKSTMQITSSLVSFVSVLWMTVFSPAGCNANPVSCRLWAEPQIPILSKNGDFVIGGIFSIHYYTRSEQNTYTMMPPQPQCAGSMEFRELHLARALEFTIHEINNRTDLLPGITLGYQIYDSCSAVPVSIKVAFQFANGLDPVFNDTGTYLKSASAAVPAVVGESSSTPSIGMARTLGLFGIPQVSHASTCACLSDKRQFPSFCRTVPSDHHQAAVLAKMVKYFGWTWIGAIHSDTDYGNYGMASFLKAAQQEGICVEYSEAYLRTQPRSKLERVANVIRRSTARVIVAFLASGDMKFLVEELVRQPLPPLQWIASEAWIIHPYFLQFNICAGALGFGVPRSEIPGFREFLLNLSPSQAMKSPILTEFWESSFSCSLKGRTGSSEFLRQCDGSEDIHALQNPYTDTSQLRITNMVYKATYAIAHAIHGVICNDVQCDKTHTFAPWQILNQLKRVNFTTKNGYQVNFDSNGDPAAVYELINLQFKKNGSLDFVPVGYYDSSKPRGQELIISSTISWVGGQTEVPVSVCSESCPPGTRKAVQKGRPVCCFDCIPCAEGEISNKTDSLECTCCLPEFWPNAKQDICLPKPVEFLSWHDSLGIILTVFSITGAFMAVMDFRQLRFARALEFAIREINNETVLLPGITLGYQIHDSCSDVQMAIKCAVQFANGVDPIFNESCSKSVSATVPAVVGDSSSTPSISMARMLGLFGIPQVSHSSSCACLGDKSQFPAFFRTIPSDQHQAAALARMVKLFGWTWIGTVRSESDYGNDGMASFLKAAQEEGICVEYSEAYYRTQPHSKLESVANVIRRSTARVIVAFVSIGDMRFLLEELAKPPSPRLQWIGTSSWITQSEFLRYNMCAGAIGFGIPKSVIPGFREFLLDLSPAQALKSPILKEFWESSFSCSLKGRAAGARECDGSEDIRTLQNPYTDTSQLRFSNLVYKATYAIAHAIHGIVCNDTQCDKTSEFAPWQILDQLKRVNFTTKNGYQVNFDSNGDPVAVYELINWQFKKDGTLDLVPVGYYDSSKPKGQEFRISSAINWVGGQTEVPVSVCSESCPPGTRKAVQKGRPVCCYDCIPCAEGEISNKTDSLDCVHCPPEFWPNAKQDSCLPKLVEFLSWNDTLAIILMVFSITGAFMAVCVTVVFYKHRTSPIFTPTSIDRSSLQSGYLNQCKAAIQTFRVQGGTKPTMQITSSLVSFVSVLWMTVFSPAGCKANQVSCRLWAEPQLPVFSMNGDFVIGGIFSIHYYTKTEQNSYTRLPTQPQCSGRFLVFACLVFLNSMDFRELRFSRALEFTIREINNRTDLLPGIALGYQIYDSCSTVPMSIKVAFQFANGLEPVFNKTSSCTKSASAAVPAVVGDSSSTPSIGMTRTLGLFGIPQVSHSATCACLSDKSQFPAFFRTVPSDQHQAAALARMVKYFGWTWIGAVRSDTDYGNYGMAAFLKAAQEEGICVEYSEAYYRTQSRSKLERVANVIRRSTARVIIAFVNIGDMRFILEELARKPPPPLQWIGSEAWITHPDFLHFNICAGALGFSVPRSVISGLREFLLDLSPEQASKSSVLTEFWESSFSCSLKGWTGSSEFLRECDGSEDIRVLQNPYTDTSHLSNTNLVYQATYAIAHAVHGVICDDTQCDKTKEIAPWQICNQLKRVNFTTKNGYQVHFDSNGDPVAAYELINWQFKKDGTLDFVPVGYYDSSIPRGQEFRMSSAISWMGGQTEVPVSVCSESCPPGTRKAVQKGRPVCCFDCIQCAEGEISNKTDSLDCVHCPPEFWPSEKQDSCLPKPVEFLSWDETLGIILTVLSVVGAFVSVCIAVVFYRHRTSPIVRANNSELSFLLLISLTFMDFRELRFARTLEFTIREINNSTDLLPDITLGYQIYDSCSASSIKVAFQFANGLDSVFSDNNSCSKSAAATVPAIVGDSSSTSSINMARTLGLFGIPQILNQLKSVNFSTKNGYQVNFDSNGDPVAVYELINLQFKKDGTLDSVPVGYYDSSKPTGQEFSMISAIHWVGGQTEVPVSVCSESCPPGTRKAVQKGRPVCCFDCIPCAEGEISNKTVCLTLNSMDFRQLRFARALEFAIREINNETVLLPGITLGYQIHDSCSDVQMAIKCAFQFANGVDPVFNESCSKSAAAAVPAIVGDSSSTPSISMARMLGLFGIPQVSHSASCVCLGDKSQFPAFFRTVPSDHHQAAALARMVKLFGWTWIGTVRSDSDYGNNGMISFLKAAQEEGICVEYSEAYYRTQPRSKLERVANVIRRSTARVIVAFASIGDMRFLLEELAKPPSPRIQWIGSEAWITQTEFLRYNMCAGTIGFGIPRSVIPGFREFLLDLSPAQALKSPLLKEFWESAFSCSLKGRTGSSGLVRECDGSEDIRALQNPYTDTSQLRFSNLVYKATYAIAHAIHGIVCNDTQCDKTTDFEPWQILDQLKRVNFSTKNGYQVNFDSRGDPVAVYELTNWQFKKDGTLDFVPVGYYDSSKPRGQEFSIISAVHWVGGQTEVPVSVCSESCPPGTRKAVQKGRPVCCYDCIPCAEGEISNKTDSLDCVRCPPEFWPNINQDSCLPKSVEFLSWDDNLAIILTVFSITGAFMAVCVTIVFYKHRASPIVRANNSELSFLLLFSLTLCFLCSLTFIGRPSEWSCMLRHTAFGITFVLCISCVLGKTIVVLMAFRATLPGSNVMKWFGPPQQRLSVLAFTLIQSNETNAKQQGRRTARSDTAHHEQDRGEEDRNQDRHGDGHADSMDFRELRFARAMEFTIHEINNSTDLLPGITLGYQIYDSCSAVQMAIKVAFQFVNGVDPVFNSTSSCSKYAAATVPAIVGDSSSTSSISMARTLGLFGIPQVSHYATCTCLSDKSQFPAFFRTVPSDEHQAAALARMVKYFGWTWIGAVRSDTDYGNYGMATFLKAAQEEGICVEYSEVYYRTQPRSKLERVANVIRRSTARVIVAFVHAGDMRFILEELVQQPSPLLQWIGSDTWIIDPEFLRFNICADSVDCLRCPLDFWPNNKQDSCHPKSVEFLSWDDTLGIILIVSSIAGAFMALRFARALEFTIHEINNRTDLLPGIMLGYQIYDSCSDVQMAIKAAFQFANGLEPIFNYTDSCSKSATAAVPAIVGDSNSTPSISMARTLGLFEIPQVSHYATCACLSDKRQFPNFFRTVPSDEHQAAALARMVKYFGWTWIGAVRSDTDYGNYGMAAFLKAAQEEGICVEYSEAYYRTQPRRKLEGLADIIRRSTARVIIAFVNIGDMRFILEELARRPLPRLQWIGSESWITHPEFLRFNICASAIGFGIPRSVIPGLREFLLDLSPKQASESSILTEFWESSFSCSLKGRTDSSELVRECDGSEDIRVLQNPYTDTSQLRITNMVYKATYAIAHSIHNVICNDTQCDKTIKYAPSQILDQLKRVNFTTKNGYQVNFDSNGDPVAVYELINWQFKKDGTLDFMTVGYYDSSKPRGQEFRMSSAVSWLGGQTE</sequence>
<dbReference type="InterPro" id="IPR001828">
    <property type="entry name" value="ANF_lig-bd_rcpt"/>
</dbReference>
<feature type="transmembrane region" description="Helical" evidence="13">
    <location>
        <begin position="4663"/>
        <end position="4686"/>
    </location>
</feature>
<dbReference type="PRINTS" id="PR00248">
    <property type="entry name" value="GPCRMGR"/>
</dbReference>
<evidence type="ECO:0000256" key="6">
    <source>
        <dbReference type="ARBA" id="ARBA00022989"/>
    </source>
</evidence>
<dbReference type="InterPro" id="IPR011500">
    <property type="entry name" value="GPCR_3_9-Cys_dom"/>
</dbReference>
<dbReference type="PRINTS" id="PR01535">
    <property type="entry name" value="VOMERONASL2R"/>
</dbReference>
<dbReference type="Gene3D" id="2.10.50.30">
    <property type="entry name" value="GPCR, family 3, nine cysteines domain"/>
    <property type="match status" value="9"/>
</dbReference>
<dbReference type="PANTHER" id="PTHR24061:SF528">
    <property type="entry name" value="C-FAMILY ODORANT RECEPTOR OLFCD2-RELATED"/>
    <property type="match status" value="1"/>
</dbReference>
<evidence type="ECO:0000256" key="1">
    <source>
        <dbReference type="ARBA" id="ARBA00004651"/>
    </source>
</evidence>
<feature type="domain" description="G-protein coupled receptors family 3 profile" evidence="14">
    <location>
        <begin position="4663"/>
        <end position="4711"/>
    </location>
</feature>
<dbReference type="Pfam" id="PF00003">
    <property type="entry name" value="7tm_3"/>
    <property type="match status" value="5"/>
</dbReference>
<dbReference type="InterPro" id="IPR004073">
    <property type="entry name" value="GPCR_3_vmron_rcpt_2"/>
</dbReference>
<comment type="subcellular location">
    <subcellularLocation>
        <location evidence="1">Cell membrane</location>
        <topology evidence="1">Multi-pass membrane protein</topology>
    </subcellularLocation>
</comment>
<evidence type="ECO:0000256" key="9">
    <source>
        <dbReference type="ARBA" id="ARBA00023170"/>
    </source>
</evidence>
<dbReference type="CDD" id="cd06364">
    <property type="entry name" value="PBP1_CaSR"/>
    <property type="match status" value="2"/>
</dbReference>
<feature type="non-terminal residue" evidence="15">
    <location>
        <position position="1"/>
    </location>
</feature>
<evidence type="ECO:0000256" key="2">
    <source>
        <dbReference type="ARBA" id="ARBA00007242"/>
    </source>
</evidence>
<evidence type="ECO:0000256" key="13">
    <source>
        <dbReference type="SAM" id="Phobius"/>
    </source>
</evidence>
<feature type="transmembrane region" description="Helical" evidence="13">
    <location>
        <begin position="2320"/>
        <end position="2340"/>
    </location>
</feature>
<evidence type="ECO:0000259" key="14">
    <source>
        <dbReference type="PROSITE" id="PS50259"/>
    </source>
</evidence>
<dbReference type="Gene3D" id="3.40.50.2300">
    <property type="match status" value="23"/>
</dbReference>
<dbReference type="GO" id="GO:0005886">
    <property type="term" value="C:plasma membrane"/>
    <property type="evidence" value="ECO:0007669"/>
    <property type="project" value="UniProtKB-SubCell"/>
</dbReference>
<reference evidence="15" key="1">
    <citation type="submission" date="2023-03" db="EMBL/GenBank/DDBJ databases">
        <title>Electrophorus voltai genome.</title>
        <authorList>
            <person name="Bian C."/>
        </authorList>
    </citation>
    <scope>NUCLEOTIDE SEQUENCE</scope>
    <source>
        <strain evidence="15">CB-2022</strain>
        <tissue evidence="15">Muscle</tissue>
    </source>
</reference>
<dbReference type="FunFam" id="3.40.50.2300:FF:000016">
    <property type="entry name" value="Taste 1 receptor member 2"/>
    <property type="match status" value="10"/>
</dbReference>
<feature type="domain" description="G-protein coupled receptors family 3 profile" evidence="14">
    <location>
        <begin position="5443"/>
        <end position="5566"/>
    </location>
</feature>
<evidence type="ECO:0000256" key="5">
    <source>
        <dbReference type="ARBA" id="ARBA00022729"/>
    </source>
</evidence>
<keyword evidence="7" id="KW-0297">G-protein coupled receptor</keyword>
<feature type="domain" description="G-protein coupled receptors family 3 profile" evidence="14">
    <location>
        <begin position="2705"/>
        <end position="2805"/>
    </location>
</feature>
<feature type="transmembrane region" description="Helical" evidence="13">
    <location>
        <begin position="2113"/>
        <end position="2133"/>
    </location>
</feature>
<feature type="transmembrane region" description="Helical" evidence="13">
    <location>
        <begin position="648"/>
        <end position="667"/>
    </location>
</feature>
<feature type="transmembrane region" description="Helical" evidence="13">
    <location>
        <begin position="5890"/>
        <end position="5910"/>
    </location>
</feature>
<name>A0AAD8YQC1_9TELE</name>
<dbReference type="SUPFAM" id="SSF53822">
    <property type="entry name" value="Periplasmic binding protein-like I"/>
    <property type="match status" value="15"/>
</dbReference>
<evidence type="ECO:0000256" key="11">
    <source>
        <dbReference type="ARBA" id="ARBA00023224"/>
    </source>
</evidence>
<dbReference type="InterPro" id="IPR038550">
    <property type="entry name" value="GPCR_3_9-Cys_sf"/>
</dbReference>
<comment type="caution">
    <text evidence="15">The sequence shown here is derived from an EMBL/GenBank/DDBJ whole genome shotgun (WGS) entry which is preliminary data.</text>
</comment>
<feature type="transmembrane region" description="Helical" evidence="13">
    <location>
        <begin position="536"/>
        <end position="559"/>
    </location>
</feature>
<dbReference type="Pfam" id="PF07562">
    <property type="entry name" value="NCD3G"/>
    <property type="match status" value="9"/>
</dbReference>